<evidence type="ECO:0000256" key="1">
    <source>
        <dbReference type="ARBA" id="ARBA00004651"/>
    </source>
</evidence>
<dbReference type="SUPFAM" id="SSF81345">
    <property type="entry name" value="ABC transporter involved in vitamin B12 uptake, BtuC"/>
    <property type="match status" value="1"/>
</dbReference>
<dbReference type="CDD" id="cd06550">
    <property type="entry name" value="TM_ABC_iron-siderophores_like"/>
    <property type="match status" value="1"/>
</dbReference>
<feature type="transmembrane region" description="Helical" evidence="8">
    <location>
        <begin position="76"/>
        <end position="93"/>
    </location>
</feature>
<dbReference type="Proteomes" id="UP001597493">
    <property type="component" value="Unassembled WGS sequence"/>
</dbReference>
<evidence type="ECO:0000256" key="7">
    <source>
        <dbReference type="ARBA" id="ARBA00023136"/>
    </source>
</evidence>
<feature type="transmembrane region" description="Helical" evidence="8">
    <location>
        <begin position="105"/>
        <end position="124"/>
    </location>
</feature>
<evidence type="ECO:0000256" key="2">
    <source>
        <dbReference type="ARBA" id="ARBA00007935"/>
    </source>
</evidence>
<dbReference type="InterPro" id="IPR000522">
    <property type="entry name" value="ABC_transptr_permease_BtuC"/>
</dbReference>
<sequence length="344" mass="35155">MASERHPASGAKAKTRPAAAAFVLLLGAAALVLAIAGSISLGAADIRFGTVWEAVFRFNPGVQQHVVIQELRLPRTVAAVLIGAGLAVAGAIMQGMTRNPLADSGLLGLNAGAGLALALCMAFMPGNYMFTMFMCFLGAALGALLVYGTGSLAKGGLTPIRLTLAGAAVSALFVAVSQGIEISFKIGQQVAFWQAGGVAGTNWKQLAVVGPWMIAAMIGAIVISRSITLLSLGDDVAVSLGQKTVWIKIVGLAIVLVLAGAGVSIAGPIAFVGLLVPHIARYLVGVDYRWIIPCSALLGGLLLTGADTVARLVNPPSETPVGVLIAVVGVPFLLYIARKQKGEL</sequence>
<feature type="transmembrane region" description="Helical" evidence="8">
    <location>
        <begin position="130"/>
        <end position="150"/>
    </location>
</feature>
<dbReference type="PANTHER" id="PTHR30472:SF58">
    <property type="entry name" value="IRON(3+)-HYDROXAMATE IMPORT SYSTEM PERMEASE PROTEIN FHUB"/>
    <property type="match status" value="1"/>
</dbReference>
<dbReference type="Gene3D" id="1.10.3470.10">
    <property type="entry name" value="ABC transporter involved in vitamin B12 uptake, BtuC"/>
    <property type="match status" value="1"/>
</dbReference>
<evidence type="ECO:0000313" key="10">
    <source>
        <dbReference type="Proteomes" id="UP001597493"/>
    </source>
</evidence>
<evidence type="ECO:0000256" key="6">
    <source>
        <dbReference type="ARBA" id="ARBA00022989"/>
    </source>
</evidence>
<organism evidence="9 10">
    <name type="scientific">Paenibacillus thailandensis</name>
    <dbReference type="NCBI Taxonomy" id="393250"/>
    <lineage>
        <taxon>Bacteria</taxon>
        <taxon>Bacillati</taxon>
        <taxon>Bacillota</taxon>
        <taxon>Bacilli</taxon>
        <taxon>Bacillales</taxon>
        <taxon>Paenibacillaceae</taxon>
        <taxon>Paenibacillus</taxon>
    </lineage>
</organism>
<evidence type="ECO:0000313" key="9">
    <source>
        <dbReference type="EMBL" id="MFD2659553.1"/>
    </source>
</evidence>
<dbReference type="EMBL" id="JBHUMY010000005">
    <property type="protein sequence ID" value="MFD2659553.1"/>
    <property type="molecule type" value="Genomic_DNA"/>
</dbReference>
<dbReference type="Pfam" id="PF01032">
    <property type="entry name" value="FecCD"/>
    <property type="match status" value="1"/>
</dbReference>
<name>A0ABW5QTU1_9BACL</name>
<evidence type="ECO:0000256" key="3">
    <source>
        <dbReference type="ARBA" id="ARBA00022448"/>
    </source>
</evidence>
<comment type="subcellular location">
    <subcellularLocation>
        <location evidence="1">Cell membrane</location>
        <topology evidence="1">Multi-pass membrane protein</topology>
    </subcellularLocation>
</comment>
<dbReference type="RefSeq" id="WP_379270242.1">
    <property type="nucleotide sequence ID" value="NZ_JBHUGT010000013.1"/>
</dbReference>
<keyword evidence="6 8" id="KW-1133">Transmembrane helix</keyword>
<keyword evidence="10" id="KW-1185">Reference proteome</keyword>
<feature type="transmembrane region" description="Helical" evidence="8">
    <location>
        <begin position="245"/>
        <end position="276"/>
    </location>
</feature>
<gene>
    <name evidence="9" type="ORF">ACFSW5_04655</name>
</gene>
<evidence type="ECO:0000256" key="5">
    <source>
        <dbReference type="ARBA" id="ARBA00022692"/>
    </source>
</evidence>
<keyword evidence="7 8" id="KW-0472">Membrane</keyword>
<proteinExistence type="inferred from homology"/>
<keyword evidence="5 8" id="KW-0812">Transmembrane</keyword>
<keyword evidence="3" id="KW-0813">Transport</keyword>
<protein>
    <submittedName>
        <fullName evidence="9">FecCD family ABC transporter permease</fullName>
    </submittedName>
</protein>
<accession>A0ABW5QTU1</accession>
<dbReference type="InterPro" id="IPR037294">
    <property type="entry name" value="ABC_BtuC-like"/>
</dbReference>
<feature type="transmembrane region" description="Helical" evidence="8">
    <location>
        <begin position="212"/>
        <end position="233"/>
    </location>
</feature>
<comment type="similarity">
    <text evidence="2">Belongs to the binding-protein-dependent transport system permease family. FecCD subfamily.</text>
</comment>
<feature type="transmembrane region" description="Helical" evidence="8">
    <location>
        <begin position="162"/>
        <end position="180"/>
    </location>
</feature>
<feature type="transmembrane region" description="Helical" evidence="8">
    <location>
        <begin position="288"/>
        <end position="309"/>
    </location>
</feature>
<evidence type="ECO:0000256" key="4">
    <source>
        <dbReference type="ARBA" id="ARBA00022475"/>
    </source>
</evidence>
<reference evidence="10" key="1">
    <citation type="journal article" date="2019" name="Int. J. Syst. Evol. Microbiol.">
        <title>The Global Catalogue of Microorganisms (GCM) 10K type strain sequencing project: providing services to taxonomists for standard genome sequencing and annotation.</title>
        <authorList>
            <consortium name="The Broad Institute Genomics Platform"/>
            <consortium name="The Broad Institute Genome Sequencing Center for Infectious Disease"/>
            <person name="Wu L."/>
            <person name="Ma J."/>
        </authorList>
    </citation>
    <scope>NUCLEOTIDE SEQUENCE [LARGE SCALE GENOMIC DNA]</scope>
    <source>
        <strain evidence="10">TISTR 1827</strain>
    </source>
</reference>
<comment type="caution">
    <text evidence="9">The sequence shown here is derived from an EMBL/GenBank/DDBJ whole genome shotgun (WGS) entry which is preliminary data.</text>
</comment>
<feature type="transmembrane region" description="Helical" evidence="8">
    <location>
        <begin position="321"/>
        <end position="338"/>
    </location>
</feature>
<dbReference type="PANTHER" id="PTHR30472">
    <property type="entry name" value="FERRIC ENTEROBACTIN TRANSPORT SYSTEM PERMEASE PROTEIN"/>
    <property type="match status" value="1"/>
</dbReference>
<keyword evidence="4" id="KW-1003">Cell membrane</keyword>
<evidence type="ECO:0000256" key="8">
    <source>
        <dbReference type="SAM" id="Phobius"/>
    </source>
</evidence>